<keyword evidence="1" id="KW-0472">Membrane</keyword>
<dbReference type="EMBL" id="RZNH01000004">
    <property type="protein sequence ID" value="NOU59022.1"/>
    <property type="molecule type" value="Genomic_DNA"/>
</dbReference>
<dbReference type="RefSeq" id="WP_171594297.1">
    <property type="nucleotide sequence ID" value="NZ_RZNH01000004.1"/>
</dbReference>
<gene>
    <name evidence="2" type="ORF">ELS83_04260</name>
</gene>
<protein>
    <submittedName>
        <fullName evidence="2">Uncharacterized protein</fullName>
    </submittedName>
</protein>
<evidence type="ECO:0000313" key="3">
    <source>
        <dbReference type="Proteomes" id="UP000732105"/>
    </source>
</evidence>
<accession>A0ABX1WSE6</accession>
<reference evidence="2 3" key="1">
    <citation type="submission" date="2018-12" db="EMBL/GenBank/DDBJ databases">
        <title>Marinifilum JC070 sp. nov., a marine bacterium isolated from Yongle Blue Hole in the South China Sea.</title>
        <authorList>
            <person name="Fu T."/>
        </authorList>
    </citation>
    <scope>NUCLEOTIDE SEQUENCE [LARGE SCALE GENOMIC DNA]</scope>
    <source>
        <strain evidence="2 3">JC070</strain>
    </source>
</reference>
<proteinExistence type="predicted"/>
<comment type="caution">
    <text evidence="2">The sequence shown here is derived from an EMBL/GenBank/DDBJ whole genome shotgun (WGS) entry which is preliminary data.</text>
</comment>
<organism evidence="2 3">
    <name type="scientific">Marinifilum caeruleilacunae</name>
    <dbReference type="NCBI Taxonomy" id="2499076"/>
    <lineage>
        <taxon>Bacteria</taxon>
        <taxon>Pseudomonadati</taxon>
        <taxon>Bacteroidota</taxon>
        <taxon>Bacteroidia</taxon>
        <taxon>Marinilabiliales</taxon>
        <taxon>Marinifilaceae</taxon>
    </lineage>
</organism>
<sequence length="155" mass="17721">MNNESIFLIVWAIVIVLILGLMYRRGKRALSVFPDMGSVRILYRDQSASGYSTSSLQNKLGGANRTLDLLLIEDELWLTSKLLLASIAEKYDMLHRIALENITQVQLDGKKLIVDFKTENDSKKQVVVITKDVDRFITALKNRHNCIVLHKNYNK</sequence>
<name>A0ABX1WSE6_9BACT</name>
<keyword evidence="3" id="KW-1185">Reference proteome</keyword>
<dbReference type="Proteomes" id="UP000732105">
    <property type="component" value="Unassembled WGS sequence"/>
</dbReference>
<keyword evidence="1" id="KW-0812">Transmembrane</keyword>
<evidence type="ECO:0000313" key="2">
    <source>
        <dbReference type="EMBL" id="NOU59022.1"/>
    </source>
</evidence>
<evidence type="ECO:0000256" key="1">
    <source>
        <dbReference type="SAM" id="Phobius"/>
    </source>
</evidence>
<keyword evidence="1" id="KW-1133">Transmembrane helix</keyword>
<feature type="transmembrane region" description="Helical" evidence="1">
    <location>
        <begin position="6"/>
        <end position="23"/>
    </location>
</feature>